<sequence>MCGSGRLRIRMIGFDEDISIDRDNVLIGEEKVIVGENIIGGGGRCRQGCLGQCEQGDLFPRTAHDSCSVIRPS</sequence>
<reference evidence="1 2" key="2">
    <citation type="submission" date="2009-03" db="EMBL/GenBank/DDBJ databases">
        <title>Comparison of the complete genome sequences of Rhodococcus erythropolis PR4 and Rhodococcus opacus B4.</title>
        <authorList>
            <person name="Takarada H."/>
            <person name="Sekine M."/>
            <person name="Hosoyama A."/>
            <person name="Yamada R."/>
            <person name="Fujisawa T."/>
            <person name="Omata S."/>
            <person name="Shimizu A."/>
            <person name="Tsukatani N."/>
            <person name="Tanikawa S."/>
            <person name="Fujita N."/>
            <person name="Harayama S."/>
        </authorList>
    </citation>
    <scope>NUCLEOTIDE SEQUENCE [LARGE SCALE GENOMIC DNA]</scope>
    <source>
        <strain evidence="1 2">B4</strain>
        <plasmid evidence="1 2">pROB02</plasmid>
    </source>
</reference>
<evidence type="ECO:0000313" key="1">
    <source>
        <dbReference type="EMBL" id="BAH47080.1"/>
    </source>
</evidence>
<geneLocation type="plasmid" evidence="1 2">
    <name>pROB02</name>
</geneLocation>
<dbReference type="HOGENOM" id="CLU_2702391_0_0_11"/>
<dbReference type="KEGG" id="rop:ROP_pROB02-00670"/>
<dbReference type="AlphaFoldDB" id="C1BDM7"/>
<reference evidence="1 2" key="1">
    <citation type="journal article" date="2005" name="J. Biosci. Bioeng.">
        <title>Isolation and characterization of benzene-tolerant Rhodococcus opacus strains.</title>
        <authorList>
            <person name="Na K.S."/>
            <person name="Kuroda A."/>
            <person name="Takiguchi N."/>
            <person name="Ikeda T."/>
            <person name="Ohtake H."/>
            <person name="Kato J."/>
        </authorList>
    </citation>
    <scope>NUCLEOTIDE SEQUENCE [LARGE SCALE GENOMIC DNA]</scope>
    <source>
        <strain evidence="1 2">B4</strain>
        <plasmid evidence="1">pROB02</plasmid>
    </source>
</reference>
<dbReference type="Proteomes" id="UP000002212">
    <property type="component" value="Plasmid pROB02"/>
</dbReference>
<protein>
    <submittedName>
        <fullName evidence="1">Uncharacterized protein</fullName>
    </submittedName>
</protein>
<dbReference type="EMBL" id="AP011117">
    <property type="protein sequence ID" value="BAH47080.1"/>
    <property type="molecule type" value="Genomic_DNA"/>
</dbReference>
<keyword evidence="1" id="KW-0614">Plasmid</keyword>
<name>C1BDM7_RHOOB</name>
<evidence type="ECO:0000313" key="2">
    <source>
        <dbReference type="Proteomes" id="UP000002212"/>
    </source>
</evidence>
<proteinExistence type="predicted"/>
<organism evidence="1 2">
    <name type="scientific">Rhodococcus opacus (strain B4)</name>
    <dbReference type="NCBI Taxonomy" id="632772"/>
    <lineage>
        <taxon>Bacteria</taxon>
        <taxon>Bacillati</taxon>
        <taxon>Actinomycetota</taxon>
        <taxon>Actinomycetes</taxon>
        <taxon>Mycobacteriales</taxon>
        <taxon>Nocardiaceae</taxon>
        <taxon>Rhodococcus</taxon>
    </lineage>
</organism>
<accession>C1BDM7</accession>
<gene>
    <name evidence="1" type="ordered locus">ROP_pROB02-00670</name>
</gene>